<sequence length="872" mass="93817">MTNGLDRLERLFSKKKNGAATREQPAGKPDFITYNSTSLRFRKGTAVGGPLPYPTRVSPLDDMHFPQPSFIRPKAARMVPRDDRAKPAQGHVPLSRPGTANRSSSIYEPSFSLPPRPSTATSPTTLSPKNEPRVCATRSPQGPPASYTVQSRSMTVATSPKRRTFSSQRSSGMTNFSNDGTYSTYSGYCTSTSLSSSGSSMMSASTSTSHGSTCSTLVRPSFHAESLYEISVMATGLTLESDSCTKQSPSLLQRRDVFLPPLCNLDTYLLQSHRDSSAITVSSGEVSPATIVQSTPLCSSSLPKDEIQNEESEDKIQDGELHDFEGLADKPPTTPKAAYEATVSPKDSSEKNTVEEEAEQQNDESRSEEKPIEAVPAKDQSTLNETPVLRRDSVFASIAMPQVRPKSPTVSTRRRSRNPRHPVLLRYQRHLPMAPKPTSPNSVLMEPDLSDFLLLGDDDIAEDVPALIAAAAVANEADSTSGNEGLVESETVDTACTSSADDAAPTNPPKTPPKTPNRTKKADALQKPLPSTPANSTPPMTASTPISPASALRRRALAVATAPVSQPPTFKALPPSFHSRLPDMRLLSSPMSFALPPLPATANGRLRTPAGEARMAAAFEIARIASQYKFDLAYVATVWPKNMATSQPNLGSAAAPTSCTGHMSKLSQASDSTFTSASTSSSAVRCVSVSPLKQRKSKLESHFLAAFGLATVRAPYNLSAPTHAKVLNNERWLEISEADAKAGGFSHGYGCAFYRGRSAVTPTTTGSPPGTLLSQRCYHRRPSTSDCDADTEQDGRTTPRPVRRSSRKASVSSAAVEKGNNSGIVFVAYRRKEVADERQHQGMKDDLEALYRDVDALVNKILDVHVEKQCLA</sequence>
<evidence type="ECO:0000313" key="3">
    <source>
        <dbReference type="Proteomes" id="UP001642502"/>
    </source>
</evidence>
<feature type="region of interest" description="Disordered" evidence="1">
    <location>
        <begin position="761"/>
        <end position="816"/>
    </location>
</feature>
<evidence type="ECO:0000313" key="2">
    <source>
        <dbReference type="EMBL" id="CAK7271018.1"/>
    </source>
</evidence>
<feature type="region of interest" description="Disordered" evidence="1">
    <location>
        <begin position="13"/>
        <end position="32"/>
    </location>
</feature>
<accession>A0ABP0DTM9</accession>
<gene>
    <name evidence="2" type="ORF">SEPCBS119000_004384</name>
</gene>
<feature type="compositionally biased region" description="Low complexity" evidence="1">
    <location>
        <begin position="761"/>
        <end position="774"/>
    </location>
</feature>
<evidence type="ECO:0000256" key="1">
    <source>
        <dbReference type="SAM" id="MobiDB-lite"/>
    </source>
</evidence>
<feature type="compositionally biased region" description="Polar residues" evidence="1">
    <location>
        <begin position="532"/>
        <end position="546"/>
    </location>
</feature>
<feature type="compositionally biased region" description="Polar residues" evidence="1">
    <location>
        <begin position="147"/>
        <end position="158"/>
    </location>
</feature>
<comment type="caution">
    <text evidence="2">The sequence shown here is derived from an EMBL/GenBank/DDBJ whole genome shotgun (WGS) entry which is preliminary data.</text>
</comment>
<feature type="region of interest" description="Disordered" evidence="1">
    <location>
        <begin position="476"/>
        <end position="546"/>
    </location>
</feature>
<keyword evidence="3" id="KW-1185">Reference proteome</keyword>
<feature type="region of interest" description="Disordered" evidence="1">
    <location>
        <begin position="73"/>
        <end position="177"/>
    </location>
</feature>
<feature type="compositionally biased region" description="Pro residues" evidence="1">
    <location>
        <begin position="506"/>
        <end position="515"/>
    </location>
</feature>
<reference evidence="2 3" key="1">
    <citation type="submission" date="2024-01" db="EMBL/GenBank/DDBJ databases">
        <authorList>
            <person name="Allen C."/>
            <person name="Tagirdzhanova G."/>
        </authorList>
    </citation>
    <scope>NUCLEOTIDE SEQUENCE [LARGE SCALE GENOMIC DNA]</scope>
    <source>
        <strain evidence="2 3">CBS 119000</strain>
    </source>
</reference>
<name>A0ABP0DTM9_9PEZI</name>
<proteinExistence type="predicted"/>
<dbReference type="Proteomes" id="UP001642502">
    <property type="component" value="Unassembled WGS sequence"/>
</dbReference>
<feature type="compositionally biased region" description="Basic and acidic residues" evidence="1">
    <location>
        <begin position="314"/>
        <end position="328"/>
    </location>
</feature>
<protein>
    <submittedName>
        <fullName evidence="2">Uncharacterized protein</fullName>
    </submittedName>
</protein>
<feature type="compositionally biased region" description="Polar residues" evidence="1">
    <location>
        <begin position="165"/>
        <end position="177"/>
    </location>
</feature>
<feature type="compositionally biased region" description="Low complexity" evidence="1">
    <location>
        <begin position="118"/>
        <end position="128"/>
    </location>
</feature>
<dbReference type="EMBL" id="CAWUON010000066">
    <property type="protein sequence ID" value="CAK7271018.1"/>
    <property type="molecule type" value="Genomic_DNA"/>
</dbReference>
<feature type="compositionally biased region" description="Low complexity" evidence="1">
    <location>
        <begin position="492"/>
        <end position="505"/>
    </location>
</feature>
<feature type="region of interest" description="Disordered" evidence="1">
    <location>
        <begin position="295"/>
        <end position="387"/>
    </location>
</feature>
<feature type="compositionally biased region" description="Polar residues" evidence="1">
    <location>
        <begin position="98"/>
        <end position="107"/>
    </location>
</feature>
<feature type="compositionally biased region" description="Basic and acidic residues" evidence="1">
    <location>
        <begin position="363"/>
        <end position="372"/>
    </location>
</feature>
<organism evidence="2 3">
    <name type="scientific">Sporothrix epigloea</name>
    <dbReference type="NCBI Taxonomy" id="1892477"/>
    <lineage>
        <taxon>Eukaryota</taxon>
        <taxon>Fungi</taxon>
        <taxon>Dikarya</taxon>
        <taxon>Ascomycota</taxon>
        <taxon>Pezizomycotina</taxon>
        <taxon>Sordariomycetes</taxon>
        <taxon>Sordariomycetidae</taxon>
        <taxon>Ophiostomatales</taxon>
        <taxon>Ophiostomataceae</taxon>
        <taxon>Sporothrix</taxon>
    </lineage>
</organism>